<accession>A0A0T5VVJ5</accession>
<dbReference type="STRING" id="687842.ASU31_00900"/>
<evidence type="ECO:0000313" key="2">
    <source>
        <dbReference type="EMBL" id="KRT17884.1"/>
    </source>
</evidence>
<dbReference type="RefSeq" id="WP_057930514.1">
    <property type="nucleotide sequence ID" value="NZ_LMZQ01000001.1"/>
</dbReference>
<evidence type="ECO:0000313" key="3">
    <source>
        <dbReference type="Proteomes" id="UP000051950"/>
    </source>
</evidence>
<evidence type="ECO:0000259" key="1">
    <source>
        <dbReference type="Pfam" id="PF14279"/>
    </source>
</evidence>
<dbReference type="InterPro" id="IPR029471">
    <property type="entry name" value="HNH_5"/>
</dbReference>
<gene>
    <name evidence="2" type="ORF">ASU31_00900</name>
</gene>
<keyword evidence="3" id="KW-1185">Reference proteome</keyword>
<protein>
    <recommendedName>
        <fullName evidence="1">HNH endonuclease 5 domain-containing protein</fullName>
    </recommendedName>
</protein>
<comment type="caution">
    <text evidence="2">The sequence shown here is derived from an EMBL/GenBank/DDBJ whole genome shotgun (WGS) entry which is preliminary data.</text>
</comment>
<reference evidence="2 3" key="1">
    <citation type="submission" date="2015-11" db="EMBL/GenBank/DDBJ databases">
        <title>Sequence of Pedobacter ginsenosidimutans.</title>
        <authorList>
            <person name="Carson E."/>
            <person name="Keyser V."/>
            <person name="Newman J."/>
            <person name="Miller J."/>
        </authorList>
    </citation>
    <scope>NUCLEOTIDE SEQUENCE [LARGE SCALE GENOMIC DNA]</scope>
    <source>
        <strain evidence="2 3">KACC 14530</strain>
    </source>
</reference>
<organism evidence="2 3">
    <name type="scientific">Pedobacter ginsenosidimutans</name>
    <dbReference type="NCBI Taxonomy" id="687842"/>
    <lineage>
        <taxon>Bacteria</taxon>
        <taxon>Pseudomonadati</taxon>
        <taxon>Bacteroidota</taxon>
        <taxon>Sphingobacteriia</taxon>
        <taxon>Sphingobacteriales</taxon>
        <taxon>Sphingobacteriaceae</taxon>
        <taxon>Pedobacter</taxon>
    </lineage>
</organism>
<dbReference type="AlphaFoldDB" id="A0A0T5VVJ5"/>
<dbReference type="Proteomes" id="UP000051950">
    <property type="component" value="Unassembled WGS sequence"/>
</dbReference>
<proteinExistence type="predicted"/>
<sequence>MKDNCLFCSNTLDGSNEHIIPDSLNGRLQSRKLICKSCNRKFGIHLDPILKEVLHMQLYFLGFANAQYFAIKDDQGNIYRADQKGQIIPQQVLTKNIQENGLEGISVSGPMEKAIQAMLKKMVRNYGVEETLMAAKSGNIKIQEKSKVPNELVAENPLIITPKLKLAVEKIMIEYYAFCGLELSYIESRLKRIYALDEQSEEVIICNLTQEIRKPVDNEISHLICIRSNEDRKELYVYLELFNVVCAYTLISSQYEGVQVNYTYYQNALTGVPMTNIPELNISNLSEGDENLEFLANDMVERKLDGDIMAMLEQDLTKMINDLKDRRSKGQVSDEEHGNLVMKKAAEISAYFTINYPDQFTGLSTDFIAKTNYIYSTIFADQTDQFQAHYKGLIGQEFTIENDKRKWILKRFHFVLAKERDGRDRRKVYCHFQSVKGEHEKEILCLNVFRARGLEMPKGVSWL</sequence>
<dbReference type="EMBL" id="LMZQ01000001">
    <property type="protein sequence ID" value="KRT17884.1"/>
    <property type="molecule type" value="Genomic_DNA"/>
</dbReference>
<name>A0A0T5VVJ5_9SPHI</name>
<feature type="domain" description="HNH endonuclease 5" evidence="1">
    <location>
        <begin position="5"/>
        <end position="50"/>
    </location>
</feature>
<dbReference type="OrthoDB" id="793771at2"/>
<dbReference type="Pfam" id="PF14279">
    <property type="entry name" value="HNH_5"/>
    <property type="match status" value="1"/>
</dbReference>